<evidence type="ECO:0000313" key="3">
    <source>
        <dbReference type="Proteomes" id="UP001596118"/>
    </source>
</evidence>
<protein>
    <recommendedName>
        <fullName evidence="4">HIT-type domain-containing protein</fullName>
    </recommendedName>
</protein>
<comment type="caution">
    <text evidence="2">The sequence shown here is derived from an EMBL/GenBank/DDBJ whole genome shotgun (WGS) entry which is preliminary data.</text>
</comment>
<keyword evidence="3" id="KW-1185">Reference proteome</keyword>
<name>A0ABD5R2Y4_9EURY</name>
<evidence type="ECO:0000256" key="1">
    <source>
        <dbReference type="SAM" id="MobiDB-lite"/>
    </source>
</evidence>
<organism evidence="2 3">
    <name type="scientific">Halorubrum rubrum</name>
    <dbReference type="NCBI Taxonomy" id="1126240"/>
    <lineage>
        <taxon>Archaea</taxon>
        <taxon>Methanobacteriati</taxon>
        <taxon>Methanobacteriota</taxon>
        <taxon>Stenosarchaea group</taxon>
        <taxon>Halobacteria</taxon>
        <taxon>Halobacteriales</taxon>
        <taxon>Haloferacaceae</taxon>
        <taxon>Halorubrum</taxon>
    </lineage>
</organism>
<sequence>MSVTGLCQICENAPARHTCRYCGRQVCRDHWNERVGACTPCAETSGVGDGDRSAGDRSDGDGSDDRPDRFRID</sequence>
<dbReference type="SUPFAM" id="SSF57903">
    <property type="entry name" value="FYVE/PHD zinc finger"/>
    <property type="match status" value="1"/>
</dbReference>
<dbReference type="EMBL" id="JBHSKY010000008">
    <property type="protein sequence ID" value="MFC5279264.1"/>
    <property type="molecule type" value="Genomic_DNA"/>
</dbReference>
<gene>
    <name evidence="2" type="ORF">ACFPM1_10935</name>
</gene>
<dbReference type="RefSeq" id="WP_256411826.1">
    <property type="nucleotide sequence ID" value="NZ_JANHDM010000006.1"/>
</dbReference>
<accession>A0ABD5R2Y4</accession>
<evidence type="ECO:0008006" key="4">
    <source>
        <dbReference type="Google" id="ProtNLM"/>
    </source>
</evidence>
<dbReference type="AlphaFoldDB" id="A0ABD5R2Y4"/>
<evidence type="ECO:0000313" key="2">
    <source>
        <dbReference type="EMBL" id="MFC5279264.1"/>
    </source>
</evidence>
<proteinExistence type="predicted"/>
<feature type="region of interest" description="Disordered" evidence="1">
    <location>
        <begin position="41"/>
        <end position="73"/>
    </location>
</feature>
<dbReference type="InterPro" id="IPR011011">
    <property type="entry name" value="Znf_FYVE_PHD"/>
</dbReference>
<dbReference type="Proteomes" id="UP001596118">
    <property type="component" value="Unassembled WGS sequence"/>
</dbReference>
<feature type="compositionally biased region" description="Basic and acidic residues" evidence="1">
    <location>
        <begin position="49"/>
        <end position="73"/>
    </location>
</feature>
<reference evidence="2 3" key="1">
    <citation type="journal article" date="2019" name="Int. J. Syst. Evol. Microbiol.">
        <title>The Global Catalogue of Microorganisms (GCM) 10K type strain sequencing project: providing services to taxonomists for standard genome sequencing and annotation.</title>
        <authorList>
            <consortium name="The Broad Institute Genomics Platform"/>
            <consortium name="The Broad Institute Genome Sequencing Center for Infectious Disease"/>
            <person name="Wu L."/>
            <person name="Ma J."/>
        </authorList>
    </citation>
    <scope>NUCLEOTIDE SEQUENCE [LARGE SCALE GENOMIC DNA]</scope>
    <source>
        <strain evidence="2 3">CGMCC 1.12124</strain>
    </source>
</reference>